<feature type="domain" description="HTH myb-type" evidence="3">
    <location>
        <begin position="112"/>
        <end position="162"/>
    </location>
</feature>
<dbReference type="PANTHER" id="PTHR45614">
    <property type="entry name" value="MYB PROTEIN-RELATED"/>
    <property type="match status" value="1"/>
</dbReference>
<evidence type="ECO:0000313" key="5">
    <source>
        <dbReference type="Proteomes" id="UP000007129"/>
    </source>
</evidence>
<feature type="compositionally biased region" description="Polar residues" evidence="1">
    <location>
        <begin position="163"/>
        <end position="179"/>
    </location>
</feature>
<feature type="region of interest" description="Disordered" evidence="1">
    <location>
        <begin position="161"/>
        <end position="209"/>
    </location>
</feature>
<dbReference type="GO" id="GO:0005634">
    <property type="term" value="C:nucleus"/>
    <property type="evidence" value="ECO:0007669"/>
    <property type="project" value="TreeGrafter"/>
</dbReference>
<dbReference type="HOGENOM" id="CLU_035738_1_0_1"/>
<dbReference type="OrthoDB" id="2143914at2759"/>
<dbReference type="InParanoid" id="K2RF28"/>
<reference evidence="4 5" key="1">
    <citation type="journal article" date="2012" name="BMC Genomics">
        <title>Tools to kill: Genome of one of the most destructive plant pathogenic fungi Macrophomina phaseolina.</title>
        <authorList>
            <person name="Islam M.S."/>
            <person name="Haque M.S."/>
            <person name="Islam M.M."/>
            <person name="Emdad E.M."/>
            <person name="Halim A."/>
            <person name="Hossen Q.M.M."/>
            <person name="Hossain M.Z."/>
            <person name="Ahmed B."/>
            <person name="Rahim S."/>
            <person name="Rahman M.S."/>
            <person name="Alam M.M."/>
            <person name="Hou S."/>
            <person name="Wan X."/>
            <person name="Saito J.A."/>
            <person name="Alam M."/>
        </authorList>
    </citation>
    <scope>NUCLEOTIDE SEQUENCE [LARGE SCALE GENOMIC DNA]</scope>
    <source>
        <strain evidence="4 5">MS6</strain>
    </source>
</reference>
<sequence length="377" mass="42175">MSRAAKKWTPEEDAELLRQATLQFSKGKAKNWNAIARSIPDRSNKDCRKRWCNHLVGGLRKGSWDPSEDRRLSIGVKEYGLQWPLVAEEVGTRSADQCAKRWQHSLDPNLDHSKWTKEEEEKLLRVVEEHGRAWKQIQTLYFPGRAANNVKNRYVTLTRKQEAQSGEGLSQDASNSNGENDVGDAGSDRTPSASPGATMGPVSDEEVPARNVEAEAPSNHDHTLVRDDGMQICDNYGGQARDDPFSFDLSTNTIFPSMDLDPTTADAFTWDMPLDFNNTNYMPATDDSMSADNGNGAVYSPDTVRHDSTSTFSQPHSGIHFSSTDSTDALSMLKDLEHLHRNEAEFILTIENPSHETITSLMNVLVPSKTKFRMEMK</sequence>
<feature type="domain" description="Myb-like" evidence="2">
    <location>
        <begin position="107"/>
        <end position="158"/>
    </location>
</feature>
<dbReference type="InterPro" id="IPR017930">
    <property type="entry name" value="Myb_dom"/>
</dbReference>
<feature type="domain" description="HTH myb-type" evidence="3">
    <location>
        <begin position="59"/>
        <end position="110"/>
    </location>
</feature>
<protein>
    <submittedName>
        <fullName evidence="4">SANT domain DNA binding protein</fullName>
    </submittedName>
</protein>
<proteinExistence type="predicted"/>
<dbReference type="SMART" id="SM00717">
    <property type="entry name" value="SANT"/>
    <property type="match status" value="3"/>
</dbReference>
<gene>
    <name evidence="4" type="ORF">MPH_09503</name>
</gene>
<dbReference type="SUPFAM" id="SSF46689">
    <property type="entry name" value="Homeodomain-like"/>
    <property type="match status" value="2"/>
</dbReference>
<dbReference type="InterPro" id="IPR009057">
    <property type="entry name" value="Homeodomain-like_sf"/>
</dbReference>
<dbReference type="Pfam" id="PF13921">
    <property type="entry name" value="Myb_DNA-bind_6"/>
    <property type="match status" value="1"/>
</dbReference>
<dbReference type="InterPro" id="IPR001005">
    <property type="entry name" value="SANT/Myb"/>
</dbReference>
<evidence type="ECO:0000259" key="2">
    <source>
        <dbReference type="PROSITE" id="PS50090"/>
    </source>
</evidence>
<name>K2RF28_MACPH</name>
<dbReference type="STRING" id="1126212.K2RF28"/>
<evidence type="ECO:0000259" key="3">
    <source>
        <dbReference type="PROSITE" id="PS51294"/>
    </source>
</evidence>
<dbReference type="EMBL" id="AHHD01000414">
    <property type="protein sequence ID" value="EKG13223.1"/>
    <property type="molecule type" value="Genomic_DNA"/>
</dbReference>
<dbReference type="AlphaFoldDB" id="K2RF28"/>
<dbReference type="GO" id="GO:0000981">
    <property type="term" value="F:DNA-binding transcription factor activity, RNA polymerase II-specific"/>
    <property type="evidence" value="ECO:0007669"/>
    <property type="project" value="TreeGrafter"/>
</dbReference>
<organism evidence="4 5">
    <name type="scientific">Macrophomina phaseolina (strain MS6)</name>
    <name type="common">Charcoal rot fungus</name>
    <dbReference type="NCBI Taxonomy" id="1126212"/>
    <lineage>
        <taxon>Eukaryota</taxon>
        <taxon>Fungi</taxon>
        <taxon>Dikarya</taxon>
        <taxon>Ascomycota</taxon>
        <taxon>Pezizomycotina</taxon>
        <taxon>Dothideomycetes</taxon>
        <taxon>Dothideomycetes incertae sedis</taxon>
        <taxon>Botryosphaeriales</taxon>
        <taxon>Botryosphaeriaceae</taxon>
        <taxon>Macrophomina</taxon>
    </lineage>
</organism>
<dbReference type="Pfam" id="PF00249">
    <property type="entry name" value="Myb_DNA-binding"/>
    <property type="match status" value="1"/>
</dbReference>
<feature type="domain" description="Myb-like" evidence="2">
    <location>
        <begin position="56"/>
        <end position="106"/>
    </location>
</feature>
<dbReference type="GO" id="GO:0045944">
    <property type="term" value="P:positive regulation of transcription by RNA polymerase II"/>
    <property type="evidence" value="ECO:0007669"/>
    <property type="project" value="TreeGrafter"/>
</dbReference>
<dbReference type="GO" id="GO:0000978">
    <property type="term" value="F:RNA polymerase II cis-regulatory region sequence-specific DNA binding"/>
    <property type="evidence" value="ECO:0007669"/>
    <property type="project" value="TreeGrafter"/>
</dbReference>
<dbReference type="eggNOG" id="KOG0048">
    <property type="taxonomic scope" value="Eukaryota"/>
</dbReference>
<dbReference type="VEuPathDB" id="FungiDB:MPH_09503"/>
<dbReference type="GO" id="GO:0000278">
    <property type="term" value="P:mitotic cell cycle"/>
    <property type="evidence" value="ECO:0007669"/>
    <property type="project" value="TreeGrafter"/>
</dbReference>
<dbReference type="Gene3D" id="1.10.10.60">
    <property type="entry name" value="Homeodomain-like"/>
    <property type="match status" value="3"/>
</dbReference>
<dbReference type="CDD" id="cd00167">
    <property type="entry name" value="SANT"/>
    <property type="match status" value="3"/>
</dbReference>
<dbReference type="InterPro" id="IPR050560">
    <property type="entry name" value="MYB_TF"/>
</dbReference>
<evidence type="ECO:0000256" key="1">
    <source>
        <dbReference type="SAM" id="MobiDB-lite"/>
    </source>
</evidence>
<comment type="caution">
    <text evidence="4">The sequence shown here is derived from an EMBL/GenBank/DDBJ whole genome shotgun (WGS) entry which is preliminary data.</text>
</comment>
<feature type="domain" description="HTH myb-type" evidence="3">
    <location>
        <begin position="1"/>
        <end position="55"/>
    </location>
</feature>
<dbReference type="Proteomes" id="UP000007129">
    <property type="component" value="Unassembled WGS sequence"/>
</dbReference>
<evidence type="ECO:0000313" key="4">
    <source>
        <dbReference type="EMBL" id="EKG13223.1"/>
    </source>
</evidence>
<feature type="domain" description="Myb-like" evidence="2">
    <location>
        <begin position="1"/>
        <end position="55"/>
    </location>
</feature>
<dbReference type="PANTHER" id="PTHR45614:SF265">
    <property type="entry name" value="MYB-LIKE DOMAIN-CONTAINING PROTEIN-RELATED"/>
    <property type="match status" value="1"/>
</dbReference>
<dbReference type="PROSITE" id="PS50090">
    <property type="entry name" value="MYB_LIKE"/>
    <property type="match status" value="3"/>
</dbReference>
<dbReference type="PROSITE" id="PS51294">
    <property type="entry name" value="HTH_MYB"/>
    <property type="match status" value="3"/>
</dbReference>
<accession>K2RF28</accession>